<dbReference type="PANTHER" id="PTHR11473">
    <property type="entry name" value="AROMATIC AMINO ACID HYDROXYLASE"/>
    <property type="match status" value="1"/>
</dbReference>
<dbReference type="InterPro" id="IPR036329">
    <property type="entry name" value="Aro-AA_hydroxylase_C_sf"/>
</dbReference>
<keyword evidence="11" id="KW-1185">Reference proteome</keyword>
<feature type="region of interest" description="Disordered" evidence="8">
    <location>
        <begin position="1"/>
        <end position="27"/>
    </location>
</feature>
<keyword evidence="4" id="KW-0479">Metal-binding</keyword>
<feature type="non-terminal residue" evidence="10">
    <location>
        <position position="73"/>
    </location>
</feature>
<evidence type="ECO:0000256" key="8">
    <source>
        <dbReference type="SAM" id="MobiDB-lite"/>
    </source>
</evidence>
<dbReference type="InterPro" id="IPR036951">
    <property type="entry name" value="ArAA_hydroxylase_sf"/>
</dbReference>
<gene>
    <name evidence="10" type="ORF">AVEN_200578_1</name>
</gene>
<dbReference type="PROSITE" id="PS51410">
    <property type="entry name" value="BH4_AAA_HYDROXYL_2"/>
    <property type="match status" value="1"/>
</dbReference>
<keyword evidence="6" id="KW-0408">Iron</keyword>
<dbReference type="InterPro" id="IPR001273">
    <property type="entry name" value="ArAA_hydroxylase"/>
</dbReference>
<dbReference type="Pfam" id="PF00351">
    <property type="entry name" value="Biopterin_H"/>
    <property type="match status" value="1"/>
</dbReference>
<dbReference type="OrthoDB" id="983542at2759"/>
<keyword evidence="5" id="KW-0560">Oxidoreductase</keyword>
<dbReference type="PANTHER" id="PTHR11473:SF24">
    <property type="entry name" value="PHENYLALANINE-4-HYDROXYLASE"/>
    <property type="match status" value="1"/>
</dbReference>
<protein>
    <recommendedName>
        <fullName evidence="3">phenylalanine 4-monooxygenase</fullName>
        <ecNumber evidence="3">1.14.16.1</ecNumber>
    </recommendedName>
</protein>
<feature type="domain" description="Biopterin-dependent aromatic amino acid hydroxylase family profile" evidence="9">
    <location>
        <begin position="1"/>
        <end position="73"/>
    </location>
</feature>
<dbReference type="EC" id="1.14.16.1" evidence="3"/>
<dbReference type="GO" id="GO:0004505">
    <property type="term" value="F:phenylalanine 4-monooxygenase activity"/>
    <property type="evidence" value="ECO:0007669"/>
    <property type="project" value="UniProtKB-EC"/>
</dbReference>
<evidence type="ECO:0000313" key="10">
    <source>
        <dbReference type="EMBL" id="GBN75565.1"/>
    </source>
</evidence>
<dbReference type="GO" id="GO:0005506">
    <property type="term" value="F:iron ion binding"/>
    <property type="evidence" value="ECO:0007669"/>
    <property type="project" value="InterPro"/>
</dbReference>
<dbReference type="Proteomes" id="UP000499080">
    <property type="component" value="Unassembled WGS sequence"/>
</dbReference>
<sequence>MRVGTTAVPDTREDFTPRIKRSSSSLSPRSLKVKGFTDQTYRERRKYFADIAFNYKHGQPIPIVEYTEEEIKT</sequence>
<comment type="caution">
    <text evidence="10">The sequence shown here is derived from an EMBL/GenBank/DDBJ whole genome shotgun (WGS) entry which is preliminary data.</text>
</comment>
<evidence type="ECO:0000256" key="7">
    <source>
        <dbReference type="ARBA" id="ARBA00023033"/>
    </source>
</evidence>
<evidence type="ECO:0000256" key="2">
    <source>
        <dbReference type="ARBA" id="ARBA00009712"/>
    </source>
</evidence>
<comment type="cofactor">
    <cofactor evidence="1">
        <name>Fe(2+)</name>
        <dbReference type="ChEBI" id="CHEBI:29033"/>
    </cofactor>
</comment>
<name>A0A4Y2RKZ0_ARAVE</name>
<comment type="similarity">
    <text evidence="2">Belongs to the biopterin-dependent aromatic amino acid hydroxylase family.</text>
</comment>
<evidence type="ECO:0000256" key="3">
    <source>
        <dbReference type="ARBA" id="ARBA00011995"/>
    </source>
</evidence>
<dbReference type="Gene3D" id="1.10.800.10">
    <property type="entry name" value="Aromatic amino acid hydroxylase"/>
    <property type="match status" value="1"/>
</dbReference>
<evidence type="ECO:0000256" key="4">
    <source>
        <dbReference type="ARBA" id="ARBA00022723"/>
    </source>
</evidence>
<organism evidence="10 11">
    <name type="scientific">Araneus ventricosus</name>
    <name type="common">Orbweaver spider</name>
    <name type="synonym">Epeira ventricosa</name>
    <dbReference type="NCBI Taxonomy" id="182803"/>
    <lineage>
        <taxon>Eukaryota</taxon>
        <taxon>Metazoa</taxon>
        <taxon>Ecdysozoa</taxon>
        <taxon>Arthropoda</taxon>
        <taxon>Chelicerata</taxon>
        <taxon>Arachnida</taxon>
        <taxon>Araneae</taxon>
        <taxon>Araneomorphae</taxon>
        <taxon>Entelegynae</taxon>
        <taxon>Araneoidea</taxon>
        <taxon>Araneidae</taxon>
        <taxon>Araneus</taxon>
    </lineage>
</organism>
<evidence type="ECO:0000313" key="11">
    <source>
        <dbReference type="Proteomes" id="UP000499080"/>
    </source>
</evidence>
<proteinExistence type="inferred from homology"/>
<dbReference type="AlphaFoldDB" id="A0A4Y2RKZ0"/>
<dbReference type="SUPFAM" id="SSF56534">
    <property type="entry name" value="Aromatic aminoacid monoxygenases, catalytic and oligomerization domains"/>
    <property type="match status" value="1"/>
</dbReference>
<evidence type="ECO:0000256" key="5">
    <source>
        <dbReference type="ARBA" id="ARBA00023002"/>
    </source>
</evidence>
<evidence type="ECO:0000259" key="9">
    <source>
        <dbReference type="PROSITE" id="PS51410"/>
    </source>
</evidence>
<dbReference type="EMBL" id="BGPR01145269">
    <property type="protein sequence ID" value="GBN75565.1"/>
    <property type="molecule type" value="Genomic_DNA"/>
</dbReference>
<keyword evidence="7" id="KW-0503">Monooxygenase</keyword>
<evidence type="ECO:0000256" key="1">
    <source>
        <dbReference type="ARBA" id="ARBA00001954"/>
    </source>
</evidence>
<dbReference type="InterPro" id="IPR019774">
    <property type="entry name" value="Aromatic-AA_hydroxylase_C"/>
</dbReference>
<accession>A0A4Y2RKZ0</accession>
<reference evidence="10 11" key="1">
    <citation type="journal article" date="2019" name="Sci. Rep.">
        <title>Orb-weaving spider Araneus ventricosus genome elucidates the spidroin gene catalogue.</title>
        <authorList>
            <person name="Kono N."/>
            <person name="Nakamura H."/>
            <person name="Ohtoshi R."/>
            <person name="Moran D.A.P."/>
            <person name="Shinohara A."/>
            <person name="Yoshida Y."/>
            <person name="Fujiwara M."/>
            <person name="Mori M."/>
            <person name="Tomita M."/>
            <person name="Arakawa K."/>
        </authorList>
    </citation>
    <scope>NUCLEOTIDE SEQUENCE [LARGE SCALE GENOMIC DNA]</scope>
</reference>
<evidence type="ECO:0000256" key="6">
    <source>
        <dbReference type="ARBA" id="ARBA00023004"/>
    </source>
</evidence>